<comment type="caution">
    <text evidence="2">The sequence shown here is derived from an EMBL/GenBank/DDBJ whole genome shotgun (WGS) entry which is preliminary data.</text>
</comment>
<feature type="region of interest" description="Disordered" evidence="1">
    <location>
        <begin position="1"/>
        <end position="33"/>
    </location>
</feature>
<evidence type="ECO:0000313" key="2">
    <source>
        <dbReference type="EMBL" id="OAN46920.1"/>
    </source>
</evidence>
<organism evidence="2 3">
    <name type="scientific">Chloroflexus islandicus</name>
    <dbReference type="NCBI Taxonomy" id="1707952"/>
    <lineage>
        <taxon>Bacteria</taxon>
        <taxon>Bacillati</taxon>
        <taxon>Chloroflexota</taxon>
        <taxon>Chloroflexia</taxon>
        <taxon>Chloroflexales</taxon>
        <taxon>Chloroflexineae</taxon>
        <taxon>Chloroflexaceae</taxon>
        <taxon>Chloroflexus</taxon>
    </lineage>
</organism>
<name>A0A178MDM5_9CHLR</name>
<reference evidence="2 3" key="1">
    <citation type="submission" date="2016-04" db="EMBL/GenBank/DDBJ databases">
        <title>Chloroflexus islandicus sp. nov., a thermophilic filamentous anoxygenic phototrophic bacterium from geyser Strokkur (Iceland).</title>
        <authorList>
            <person name="Gaisin V.A."/>
            <person name="Kalashnikov A.M."/>
            <person name="Sukhacheva M.V."/>
            <person name="Grouzdev D.S."/>
            <person name="Ivanov T.M."/>
            <person name="Kuznetsov B."/>
            <person name="Gorlenko V.M."/>
        </authorList>
    </citation>
    <scope>NUCLEOTIDE SEQUENCE [LARGE SCALE GENOMIC DNA]</scope>
    <source>
        <strain evidence="3">isl-2</strain>
    </source>
</reference>
<keyword evidence="3" id="KW-1185">Reference proteome</keyword>
<dbReference type="STRING" id="1707952.A6A03_11475"/>
<dbReference type="AlphaFoldDB" id="A0A178MDM5"/>
<evidence type="ECO:0000256" key="1">
    <source>
        <dbReference type="SAM" id="MobiDB-lite"/>
    </source>
</evidence>
<proteinExistence type="predicted"/>
<dbReference type="EMBL" id="LWQS01000041">
    <property type="protein sequence ID" value="OAN46920.1"/>
    <property type="molecule type" value="Genomic_DNA"/>
</dbReference>
<gene>
    <name evidence="2" type="ORF">A6A03_11475</name>
</gene>
<accession>A0A178MDM5</accession>
<protein>
    <submittedName>
        <fullName evidence="2">Uncharacterized protein</fullName>
    </submittedName>
</protein>
<sequence>MTGGEQICHCEGAKRPKQSPASAGTTAEGDHPVLVGDCFAPLRYARNDRWRAAVRHDRWRAALSLRGREAPEAIPRFGGNER</sequence>
<evidence type="ECO:0000313" key="3">
    <source>
        <dbReference type="Proteomes" id="UP000078287"/>
    </source>
</evidence>
<dbReference type="Proteomes" id="UP000078287">
    <property type="component" value="Unassembled WGS sequence"/>
</dbReference>